<dbReference type="Gene3D" id="3.10.200.10">
    <property type="entry name" value="Alpha carbonic anhydrase"/>
    <property type="match status" value="1"/>
</dbReference>
<dbReference type="PROSITE" id="PS51318">
    <property type="entry name" value="TAT"/>
    <property type="match status" value="1"/>
</dbReference>
<name>A0A919V8U8_9ACTN</name>
<keyword evidence="3" id="KW-0479">Metal-binding</keyword>
<evidence type="ECO:0000256" key="4">
    <source>
        <dbReference type="ARBA" id="ARBA00022833"/>
    </source>
</evidence>
<dbReference type="AlphaFoldDB" id="A0A919V8U8"/>
<dbReference type="PANTHER" id="PTHR18952:SF265">
    <property type="entry name" value="CARBONIC ANHYDRASE"/>
    <property type="match status" value="1"/>
</dbReference>
<evidence type="ECO:0000256" key="8">
    <source>
        <dbReference type="SAM" id="SignalP"/>
    </source>
</evidence>
<evidence type="ECO:0000256" key="7">
    <source>
        <dbReference type="SAM" id="MobiDB-lite"/>
    </source>
</evidence>
<evidence type="ECO:0000256" key="6">
    <source>
        <dbReference type="ARBA" id="ARBA00048348"/>
    </source>
</evidence>
<dbReference type="EMBL" id="BOOW01000045">
    <property type="protein sequence ID" value="GII96510.1"/>
    <property type="molecule type" value="Genomic_DNA"/>
</dbReference>
<comment type="caution">
    <text evidence="10">The sequence shown here is derived from an EMBL/GenBank/DDBJ whole genome shotgun (WGS) entry which is preliminary data.</text>
</comment>
<feature type="region of interest" description="Disordered" evidence="7">
    <location>
        <begin position="243"/>
        <end position="262"/>
    </location>
</feature>
<comment type="catalytic activity">
    <reaction evidence="6">
        <text>hydrogencarbonate + H(+) = CO2 + H2O</text>
        <dbReference type="Rhea" id="RHEA:10748"/>
        <dbReference type="ChEBI" id="CHEBI:15377"/>
        <dbReference type="ChEBI" id="CHEBI:15378"/>
        <dbReference type="ChEBI" id="CHEBI:16526"/>
        <dbReference type="ChEBI" id="CHEBI:17544"/>
        <dbReference type="EC" id="4.2.1.1"/>
    </reaction>
</comment>
<dbReference type="SMART" id="SM01057">
    <property type="entry name" value="Carb_anhydrase"/>
    <property type="match status" value="1"/>
</dbReference>
<evidence type="ECO:0000313" key="10">
    <source>
        <dbReference type="EMBL" id="GII96510.1"/>
    </source>
</evidence>
<feature type="domain" description="Alpha-carbonic anhydrase" evidence="9">
    <location>
        <begin position="1"/>
        <end position="262"/>
    </location>
</feature>
<dbReference type="EC" id="4.2.1.1" evidence="2"/>
<evidence type="ECO:0000256" key="3">
    <source>
        <dbReference type="ARBA" id="ARBA00022723"/>
    </source>
</evidence>
<proteinExistence type="inferred from homology"/>
<dbReference type="PROSITE" id="PS51144">
    <property type="entry name" value="ALPHA_CA_2"/>
    <property type="match status" value="1"/>
</dbReference>
<organism evidence="10 11">
    <name type="scientific">Sinosporangium siamense</name>
    <dbReference type="NCBI Taxonomy" id="1367973"/>
    <lineage>
        <taxon>Bacteria</taxon>
        <taxon>Bacillati</taxon>
        <taxon>Actinomycetota</taxon>
        <taxon>Actinomycetes</taxon>
        <taxon>Streptosporangiales</taxon>
        <taxon>Streptosporangiaceae</taxon>
        <taxon>Sinosporangium</taxon>
    </lineage>
</organism>
<dbReference type="InterPro" id="IPR023561">
    <property type="entry name" value="Carbonic_anhydrase_a-class"/>
</dbReference>
<dbReference type="PANTHER" id="PTHR18952">
    <property type="entry name" value="CARBONIC ANHYDRASE"/>
    <property type="match status" value="1"/>
</dbReference>
<evidence type="ECO:0000313" key="11">
    <source>
        <dbReference type="Proteomes" id="UP000606172"/>
    </source>
</evidence>
<keyword evidence="4" id="KW-0862">Zinc</keyword>
<accession>A0A919V8U8</accession>
<feature type="chain" id="PRO_5038461230" description="carbonic anhydrase" evidence="8">
    <location>
        <begin position="34"/>
        <end position="262"/>
    </location>
</feature>
<dbReference type="Proteomes" id="UP000606172">
    <property type="component" value="Unassembled WGS sequence"/>
</dbReference>
<dbReference type="GO" id="GO:0008270">
    <property type="term" value="F:zinc ion binding"/>
    <property type="evidence" value="ECO:0007669"/>
    <property type="project" value="InterPro"/>
</dbReference>
<keyword evidence="5" id="KW-0456">Lyase</keyword>
<keyword evidence="11" id="KW-1185">Reference proteome</keyword>
<dbReference type="InterPro" id="IPR001148">
    <property type="entry name" value="CA_dom"/>
</dbReference>
<protein>
    <recommendedName>
        <fullName evidence="2">carbonic anhydrase</fullName>
        <ecNumber evidence="2">4.2.1.1</ecNumber>
    </recommendedName>
</protein>
<reference evidence="10" key="1">
    <citation type="submission" date="2021-01" db="EMBL/GenBank/DDBJ databases">
        <title>Whole genome shotgun sequence of Sinosporangium siamense NBRC 109515.</title>
        <authorList>
            <person name="Komaki H."/>
            <person name="Tamura T."/>
        </authorList>
    </citation>
    <scope>NUCLEOTIDE SEQUENCE</scope>
    <source>
        <strain evidence="10">NBRC 109515</strain>
    </source>
</reference>
<evidence type="ECO:0000256" key="2">
    <source>
        <dbReference type="ARBA" id="ARBA00012925"/>
    </source>
</evidence>
<feature type="signal peptide" evidence="8">
    <location>
        <begin position="1"/>
        <end position="33"/>
    </location>
</feature>
<dbReference type="Pfam" id="PF00194">
    <property type="entry name" value="Carb_anhydrase"/>
    <property type="match status" value="1"/>
</dbReference>
<dbReference type="GO" id="GO:0004089">
    <property type="term" value="F:carbonate dehydratase activity"/>
    <property type="evidence" value="ECO:0007669"/>
    <property type="project" value="UniProtKB-EC"/>
</dbReference>
<evidence type="ECO:0000259" key="9">
    <source>
        <dbReference type="PROSITE" id="PS51144"/>
    </source>
</evidence>
<evidence type="ECO:0000256" key="5">
    <source>
        <dbReference type="ARBA" id="ARBA00023239"/>
    </source>
</evidence>
<dbReference type="InterPro" id="IPR006311">
    <property type="entry name" value="TAT_signal"/>
</dbReference>
<gene>
    <name evidence="10" type="ORF">Ssi02_67410</name>
</gene>
<evidence type="ECO:0000256" key="1">
    <source>
        <dbReference type="ARBA" id="ARBA00010718"/>
    </source>
</evidence>
<comment type="similarity">
    <text evidence="1">Belongs to the alpha-carbonic anhydrase family.</text>
</comment>
<sequence>MKLRRRLTSRAAAAAYAAVAVTASIALATSATATHPVDSPVTVVTNPTPATDTRTWSFSYNNSSTNYYLHYRNTVWDSNYDADESYYLGVPAGAGTFTFTGGTTYDLVDIEWHVQGEHHFDNGGTTTRPKVEVHFVHENPTDSSDKVIVAVHLTEVDTADDNDLHDKILRSNRPVPGGLSKLKTGVTLNNLLPSTRNTAWLYQGSLTSYPYTDGVQWVILKDTSLEISSTTLSAIRNHWSTHAPDYNARPLQTASPHPLTHR</sequence>
<keyword evidence="8" id="KW-0732">Signal</keyword>
<dbReference type="InterPro" id="IPR036398">
    <property type="entry name" value="CA_dom_sf"/>
</dbReference>
<dbReference type="RefSeq" id="WP_204031505.1">
    <property type="nucleotide sequence ID" value="NZ_BOOW01000045.1"/>
</dbReference>
<dbReference type="SUPFAM" id="SSF51069">
    <property type="entry name" value="Carbonic anhydrase"/>
    <property type="match status" value="1"/>
</dbReference>